<dbReference type="EMBL" id="VTFH01000002">
    <property type="protein sequence ID" value="KAA8558444.1"/>
    <property type="molecule type" value="Genomic_DNA"/>
</dbReference>
<reference evidence="1 2" key="1">
    <citation type="journal article" date="2018" name="Plant Biotechnol. Rep.">
        <title>Diversity and antifungal activity of endophytic bacteria associated with Panax ginseng seedlings.</title>
        <authorList>
            <person name="Park J.M."/>
            <person name="Hong C.E."/>
            <person name="Jo S.H."/>
        </authorList>
    </citation>
    <scope>NUCLEOTIDE SEQUENCE [LARGE SCALE GENOMIC DNA]</scope>
    <source>
        <strain evidence="1 2">PgKB38</strain>
    </source>
</reference>
<dbReference type="AlphaFoldDB" id="A0A5M9INV5"/>
<organism evidence="1 2">
    <name type="scientific">Pseudomonas extremaustralis</name>
    <dbReference type="NCBI Taxonomy" id="359110"/>
    <lineage>
        <taxon>Bacteria</taxon>
        <taxon>Pseudomonadati</taxon>
        <taxon>Pseudomonadota</taxon>
        <taxon>Gammaproteobacteria</taxon>
        <taxon>Pseudomonadales</taxon>
        <taxon>Pseudomonadaceae</taxon>
        <taxon>Pseudomonas</taxon>
    </lineage>
</organism>
<comment type="caution">
    <text evidence="1">The sequence shown here is derived from an EMBL/GenBank/DDBJ whole genome shotgun (WGS) entry which is preliminary data.</text>
</comment>
<dbReference type="Proteomes" id="UP000323425">
    <property type="component" value="Unassembled WGS sequence"/>
</dbReference>
<evidence type="ECO:0000313" key="2">
    <source>
        <dbReference type="Proteomes" id="UP000323425"/>
    </source>
</evidence>
<name>A0A5M9INV5_9PSED</name>
<evidence type="ECO:0000313" key="1">
    <source>
        <dbReference type="EMBL" id="KAA8558444.1"/>
    </source>
</evidence>
<gene>
    <name evidence="1" type="ORF">FX985_04802</name>
</gene>
<accession>A0A5M9INV5</accession>
<sequence>MSNPAKSCRSERAREERTSNAFIQDARVIVDVFREQAGSYR</sequence>
<protein>
    <submittedName>
        <fullName evidence="1">Uncharacterized protein</fullName>
    </submittedName>
</protein>
<proteinExistence type="predicted"/>